<sequence length="219" mass="23379">MHASRTFSLSDLLPVGRALTKLCSPPDIACRHAQILSGCTVFLSSDLTFAYATSGSTAFRSCIVRCDVPNADNYRIKTCRLLQRNVPFCTRTVSVLPIPVNTSRTNAACRNDPPRLSDMLVQGKTRSQGAALARLLAHAVERVPVWTGAVPPPDPDLLSGEGSEPWFSPSSGRTPPPVVDAGPGRAVLANSGPQLRHRVVVLANALKLQQSGKKSSARS</sequence>
<accession>K5WP45</accession>
<proteinExistence type="predicted"/>
<evidence type="ECO:0000313" key="2">
    <source>
        <dbReference type="EMBL" id="EKM52107.1"/>
    </source>
</evidence>
<gene>
    <name evidence="2" type="ORF">PHACADRAFT_212695</name>
</gene>
<dbReference type="AlphaFoldDB" id="K5WP45"/>
<feature type="region of interest" description="Disordered" evidence="1">
    <location>
        <begin position="152"/>
        <end position="186"/>
    </location>
</feature>
<evidence type="ECO:0000313" key="3">
    <source>
        <dbReference type="Proteomes" id="UP000008370"/>
    </source>
</evidence>
<evidence type="ECO:0000256" key="1">
    <source>
        <dbReference type="SAM" id="MobiDB-lite"/>
    </source>
</evidence>
<dbReference type="InParanoid" id="K5WP45"/>
<reference evidence="2 3" key="1">
    <citation type="journal article" date="2012" name="BMC Genomics">
        <title>Comparative genomics of the white-rot fungi, Phanerochaete carnosa and P. chrysosporium, to elucidate the genetic basis of the distinct wood types they colonize.</title>
        <authorList>
            <person name="Suzuki H."/>
            <person name="MacDonald J."/>
            <person name="Syed K."/>
            <person name="Salamov A."/>
            <person name="Hori C."/>
            <person name="Aerts A."/>
            <person name="Henrissat B."/>
            <person name="Wiebenga A."/>
            <person name="vanKuyk P.A."/>
            <person name="Barry K."/>
            <person name="Lindquist E."/>
            <person name="LaButti K."/>
            <person name="Lapidus A."/>
            <person name="Lucas S."/>
            <person name="Coutinho P."/>
            <person name="Gong Y."/>
            <person name="Samejima M."/>
            <person name="Mahadevan R."/>
            <person name="Abou-Zaid M."/>
            <person name="de Vries R.P."/>
            <person name="Igarashi K."/>
            <person name="Yadav J.S."/>
            <person name="Grigoriev I.V."/>
            <person name="Master E.R."/>
        </authorList>
    </citation>
    <scope>NUCLEOTIDE SEQUENCE [LARGE SCALE GENOMIC DNA]</scope>
    <source>
        <strain evidence="2 3">HHB-10118-sp</strain>
    </source>
</reference>
<dbReference type="RefSeq" id="XP_007399888.1">
    <property type="nucleotide sequence ID" value="XM_007399826.1"/>
</dbReference>
<protein>
    <submittedName>
        <fullName evidence="2">Uncharacterized protein</fullName>
    </submittedName>
</protein>
<dbReference type="EMBL" id="JH930476">
    <property type="protein sequence ID" value="EKM52107.1"/>
    <property type="molecule type" value="Genomic_DNA"/>
</dbReference>
<dbReference type="KEGG" id="pco:PHACADRAFT_212695"/>
<keyword evidence="3" id="KW-1185">Reference proteome</keyword>
<organism evidence="2 3">
    <name type="scientific">Phanerochaete carnosa (strain HHB-10118-sp)</name>
    <name type="common">White-rot fungus</name>
    <name type="synonym">Peniophora carnosa</name>
    <dbReference type="NCBI Taxonomy" id="650164"/>
    <lineage>
        <taxon>Eukaryota</taxon>
        <taxon>Fungi</taxon>
        <taxon>Dikarya</taxon>
        <taxon>Basidiomycota</taxon>
        <taxon>Agaricomycotina</taxon>
        <taxon>Agaricomycetes</taxon>
        <taxon>Polyporales</taxon>
        <taxon>Phanerochaetaceae</taxon>
        <taxon>Phanerochaete</taxon>
    </lineage>
</organism>
<dbReference type="Proteomes" id="UP000008370">
    <property type="component" value="Unassembled WGS sequence"/>
</dbReference>
<dbReference type="GeneID" id="18913265"/>
<dbReference type="HOGENOM" id="CLU_1261929_0_0_1"/>
<name>K5WP45_PHACS</name>